<keyword evidence="6" id="KW-0687">Ribonucleoprotein</keyword>
<comment type="similarity">
    <text evidence="7">Belongs to the phosphatidylethanolamine-binding protein family. Mitochondrion-specific ribosomal protein mL38 subfamily.</text>
</comment>
<accession>A0ABQ9VNI9</accession>
<dbReference type="Gene3D" id="3.90.280.10">
    <property type="entry name" value="PEBP-like"/>
    <property type="match status" value="1"/>
</dbReference>
<evidence type="ECO:0000256" key="4">
    <source>
        <dbReference type="ARBA" id="ARBA00023054"/>
    </source>
</evidence>
<dbReference type="Pfam" id="PF01161">
    <property type="entry name" value="PBP"/>
    <property type="match status" value="1"/>
</dbReference>
<proteinExistence type="inferred from homology"/>
<evidence type="ECO:0000313" key="11">
    <source>
        <dbReference type="Proteomes" id="UP001266305"/>
    </source>
</evidence>
<evidence type="ECO:0000256" key="7">
    <source>
        <dbReference type="ARBA" id="ARBA00038016"/>
    </source>
</evidence>
<keyword evidence="5" id="KW-0496">Mitochondrion</keyword>
<comment type="subcellular location">
    <subcellularLocation>
        <location evidence="1">Mitochondrion</location>
    </subcellularLocation>
</comment>
<evidence type="ECO:0000256" key="6">
    <source>
        <dbReference type="ARBA" id="ARBA00023274"/>
    </source>
</evidence>
<evidence type="ECO:0000256" key="3">
    <source>
        <dbReference type="ARBA" id="ARBA00022980"/>
    </source>
</evidence>
<gene>
    <name evidence="10" type="primary">MRPL38_1</name>
    <name evidence="10" type="ORF">P7K49_010401</name>
</gene>
<dbReference type="Proteomes" id="UP001266305">
    <property type="component" value="Unassembled WGS sequence"/>
</dbReference>
<keyword evidence="3 10" id="KW-0689">Ribosomal protein</keyword>
<keyword evidence="11" id="KW-1185">Reference proteome</keyword>
<reference evidence="10 11" key="1">
    <citation type="submission" date="2023-05" db="EMBL/GenBank/DDBJ databases">
        <title>B98-5 Cell Line De Novo Hybrid Assembly: An Optical Mapping Approach.</title>
        <authorList>
            <person name="Kananen K."/>
            <person name="Auerbach J.A."/>
            <person name="Kautto E."/>
            <person name="Blachly J.S."/>
        </authorList>
    </citation>
    <scope>NUCLEOTIDE SEQUENCE [LARGE SCALE GENOMIC DNA]</scope>
    <source>
        <strain evidence="10">B95-8</strain>
        <tissue evidence="10">Cell line</tissue>
    </source>
</reference>
<keyword evidence="4" id="KW-0175">Coiled coil</keyword>
<evidence type="ECO:0000256" key="1">
    <source>
        <dbReference type="ARBA" id="ARBA00004173"/>
    </source>
</evidence>
<dbReference type="SUPFAM" id="SSF49777">
    <property type="entry name" value="PEBP-like"/>
    <property type="match status" value="1"/>
</dbReference>
<organism evidence="10 11">
    <name type="scientific">Saguinus oedipus</name>
    <name type="common">Cotton-top tamarin</name>
    <name type="synonym">Oedipomidas oedipus</name>
    <dbReference type="NCBI Taxonomy" id="9490"/>
    <lineage>
        <taxon>Eukaryota</taxon>
        <taxon>Metazoa</taxon>
        <taxon>Chordata</taxon>
        <taxon>Craniata</taxon>
        <taxon>Vertebrata</taxon>
        <taxon>Euteleostomi</taxon>
        <taxon>Mammalia</taxon>
        <taxon>Eutheria</taxon>
        <taxon>Euarchontoglires</taxon>
        <taxon>Primates</taxon>
        <taxon>Haplorrhini</taxon>
        <taxon>Platyrrhini</taxon>
        <taxon>Cebidae</taxon>
        <taxon>Callitrichinae</taxon>
        <taxon>Saguinus</taxon>
    </lineage>
</organism>
<evidence type="ECO:0000256" key="8">
    <source>
        <dbReference type="ARBA" id="ARBA00039444"/>
    </source>
</evidence>
<comment type="caution">
    <text evidence="10">The sequence shown here is derived from an EMBL/GenBank/DDBJ whole genome shotgun (WGS) entry which is preliminary data.</text>
</comment>
<dbReference type="PANTHER" id="PTHR11362:SF133">
    <property type="entry name" value="LARGE RIBOSOMAL SUBUNIT PROTEIN ML38"/>
    <property type="match status" value="1"/>
</dbReference>
<evidence type="ECO:0000313" key="10">
    <source>
        <dbReference type="EMBL" id="KAK2110655.1"/>
    </source>
</evidence>
<dbReference type="InterPro" id="IPR035810">
    <property type="entry name" value="PEBP_euk"/>
</dbReference>
<dbReference type="GO" id="GO:0005840">
    <property type="term" value="C:ribosome"/>
    <property type="evidence" value="ECO:0007669"/>
    <property type="project" value="UniProtKB-KW"/>
</dbReference>
<evidence type="ECO:0000256" key="5">
    <source>
        <dbReference type="ARBA" id="ARBA00023128"/>
    </source>
</evidence>
<keyword evidence="2" id="KW-0809">Transit peptide</keyword>
<evidence type="ECO:0000256" key="2">
    <source>
        <dbReference type="ARBA" id="ARBA00022946"/>
    </source>
</evidence>
<protein>
    <recommendedName>
        <fullName evidence="8">Large ribosomal subunit protein mL38</fullName>
    </recommendedName>
    <alternativeName>
        <fullName evidence="9">39S ribosomal protein L38, mitochondrial</fullName>
    </alternativeName>
</protein>
<dbReference type="InterPro" id="IPR008914">
    <property type="entry name" value="PEBP"/>
</dbReference>
<name>A0ABQ9VNI9_SAGOE</name>
<sequence>MVVEERAGTGLWAIWSVWSVPPDGTVSPSVSWTQQLLERKQVIQELRANVEEEQAARLRTASVPLDAVRIEWERTSGLYHKQCLAEYYGLYRDLFHAYAVGEDDLMPMYYGNDVTPTEAAQAAEVTYEAEEGSLWMLLLTSLDGHLLEPDAEYLHWLLTNIPGNQVAEVQETCPYFPPFPARGSGIHRLIFLLFKQD</sequence>
<dbReference type="EMBL" id="JASSZA010000005">
    <property type="protein sequence ID" value="KAK2110655.1"/>
    <property type="molecule type" value="Genomic_DNA"/>
</dbReference>
<dbReference type="CDD" id="cd00866">
    <property type="entry name" value="PEBP_euk"/>
    <property type="match status" value="1"/>
</dbReference>
<evidence type="ECO:0000256" key="9">
    <source>
        <dbReference type="ARBA" id="ARBA00041206"/>
    </source>
</evidence>
<dbReference type="InterPro" id="IPR036610">
    <property type="entry name" value="PEBP-like_sf"/>
</dbReference>
<dbReference type="PANTHER" id="PTHR11362">
    <property type="entry name" value="PHOSPHATIDYLETHANOLAMINE-BINDING PROTEIN"/>
    <property type="match status" value="1"/>
</dbReference>